<dbReference type="PANTHER" id="PTHR14363:SF21">
    <property type="entry name" value="HEPARANASE-LIKE PROTEIN 1"/>
    <property type="match status" value="1"/>
</dbReference>
<evidence type="ECO:0000256" key="4">
    <source>
        <dbReference type="ARBA" id="ARBA00022729"/>
    </source>
</evidence>
<dbReference type="InterPro" id="IPR005199">
    <property type="entry name" value="Glyco_hydro_79"/>
</dbReference>
<evidence type="ECO:0000256" key="2">
    <source>
        <dbReference type="ARBA" id="ARBA00009800"/>
    </source>
</evidence>
<keyword evidence="6" id="KW-0472">Membrane</keyword>
<evidence type="ECO:0000256" key="5">
    <source>
        <dbReference type="ARBA" id="ARBA00022801"/>
    </source>
</evidence>
<evidence type="ECO:0000256" key="10">
    <source>
        <dbReference type="ARBA" id="ARBA00055929"/>
    </source>
</evidence>
<comment type="subcellular location">
    <subcellularLocation>
        <location evidence="9">Lysosome membrane</location>
        <topology evidence="9">Peripheral membrane protein</topology>
    </subcellularLocation>
    <subcellularLocation>
        <location evidence="1">Secreted</location>
    </subcellularLocation>
</comment>
<evidence type="ECO:0000256" key="7">
    <source>
        <dbReference type="ARBA" id="ARBA00023180"/>
    </source>
</evidence>
<keyword evidence="13" id="KW-1185">Reference proteome</keyword>
<dbReference type="GO" id="GO:0009505">
    <property type="term" value="C:plant-type cell wall"/>
    <property type="evidence" value="ECO:0007669"/>
    <property type="project" value="TreeGrafter"/>
</dbReference>
<dbReference type="GO" id="GO:0004566">
    <property type="term" value="F:beta-glucuronidase activity"/>
    <property type="evidence" value="ECO:0007669"/>
    <property type="project" value="TreeGrafter"/>
</dbReference>
<comment type="function">
    <text evidence="10">Endoglycosidase which is a cell surface and extracellular matrix-degrading enzyme. Cleaves heparan sulfate proteoglycans (HSPGs) into heparan sulfate side chains and core proteoglycans.</text>
</comment>
<evidence type="ECO:0000256" key="6">
    <source>
        <dbReference type="ARBA" id="ARBA00023136"/>
    </source>
</evidence>
<sequence>MRSPFLFLPLFLYFIVQVPAQEHPDVAIIVKGSDLVAEISDTFVCATLDWWPREKCNYYQCPWGESSILNLNLSHPFLAKSIRAFSPLRIRVGGSLQDQVVYGMPNLGTPCLPFSKTDDGLFGFSRGCLSTSRWDEINHLFQKTGVVTTFGLNALYGRHRAQSNQWVGAWNSTNARAFIEYSISKGYNVDSWEFGNELSGQGVSASVSADQYARDLIALKAVLKVLYRGSRREALLVAPGGFFDQPWYARLLQASGAGTIDAVTHHIYNLGPGNDPNIRERITDPAYLSGEADTYRALRLTIQRTGPWSSAWVGEAGGAFNSGSRLVSKAFLNSFCALLWHRLMGKGVLSTDVSGSSYLRAYAHCRKGKEGGVSMLLINLSRYTKFSVRVVDVLYGDGEGGRRDDGKREEYHLTAKDGNHLSQTVLLNGTPLEISEEGDVPPLNPVNAAVRSPVEVAPLSIAFVVLPDFEAKACLR</sequence>
<accession>A0A8J5GJS0</accession>
<evidence type="ECO:0000256" key="9">
    <source>
        <dbReference type="ARBA" id="ARBA00023765"/>
    </source>
</evidence>
<dbReference type="EMBL" id="JACMSC010000011">
    <property type="protein sequence ID" value="KAG6502187.1"/>
    <property type="molecule type" value="Genomic_DNA"/>
</dbReference>
<reference evidence="12 13" key="1">
    <citation type="submission" date="2020-08" db="EMBL/GenBank/DDBJ databases">
        <title>Plant Genome Project.</title>
        <authorList>
            <person name="Zhang R.-G."/>
        </authorList>
    </citation>
    <scope>NUCLEOTIDE SEQUENCE [LARGE SCALE GENOMIC DNA]</scope>
    <source>
        <tissue evidence="12">Rhizome</tissue>
    </source>
</reference>
<dbReference type="GO" id="GO:0005765">
    <property type="term" value="C:lysosomal membrane"/>
    <property type="evidence" value="ECO:0007669"/>
    <property type="project" value="UniProtKB-SubCell"/>
</dbReference>
<dbReference type="InterPro" id="IPR017853">
    <property type="entry name" value="GH"/>
</dbReference>
<evidence type="ECO:0000313" key="13">
    <source>
        <dbReference type="Proteomes" id="UP000734854"/>
    </source>
</evidence>
<comment type="caution">
    <text evidence="12">The sequence shown here is derived from an EMBL/GenBank/DDBJ whole genome shotgun (WGS) entry which is preliminary data.</text>
</comment>
<proteinExistence type="inferred from homology"/>
<dbReference type="Gene3D" id="3.20.20.80">
    <property type="entry name" value="Glycosidases"/>
    <property type="match status" value="1"/>
</dbReference>
<evidence type="ECO:0000256" key="11">
    <source>
        <dbReference type="SAM" id="SignalP"/>
    </source>
</evidence>
<dbReference type="Pfam" id="PF03662">
    <property type="entry name" value="Glyco_hydro_79n"/>
    <property type="match status" value="1"/>
</dbReference>
<keyword evidence="3" id="KW-0964">Secreted</keyword>
<protein>
    <submittedName>
        <fullName evidence="12">Uncharacterized protein</fullName>
    </submittedName>
</protein>
<gene>
    <name evidence="12" type="ORF">ZIOFF_042076</name>
</gene>
<feature type="signal peptide" evidence="11">
    <location>
        <begin position="1"/>
        <end position="20"/>
    </location>
</feature>
<keyword evidence="4 11" id="KW-0732">Signal</keyword>
<dbReference type="FunFam" id="3.20.20.80:FF:000023">
    <property type="entry name" value="heparanase-like protein 3"/>
    <property type="match status" value="1"/>
</dbReference>
<keyword evidence="5" id="KW-0378">Hydrolase</keyword>
<dbReference type="AlphaFoldDB" id="A0A8J5GJS0"/>
<organism evidence="12 13">
    <name type="scientific">Zingiber officinale</name>
    <name type="common">Ginger</name>
    <name type="synonym">Amomum zingiber</name>
    <dbReference type="NCBI Taxonomy" id="94328"/>
    <lineage>
        <taxon>Eukaryota</taxon>
        <taxon>Viridiplantae</taxon>
        <taxon>Streptophyta</taxon>
        <taxon>Embryophyta</taxon>
        <taxon>Tracheophyta</taxon>
        <taxon>Spermatophyta</taxon>
        <taxon>Magnoliopsida</taxon>
        <taxon>Liliopsida</taxon>
        <taxon>Zingiberales</taxon>
        <taxon>Zingiberaceae</taxon>
        <taxon>Zingiber</taxon>
    </lineage>
</organism>
<comment type="similarity">
    <text evidence="2">Belongs to the glycosyl hydrolase 79 family.</text>
</comment>
<dbReference type="SUPFAM" id="SSF51445">
    <property type="entry name" value="(Trans)glycosidases"/>
    <property type="match status" value="1"/>
</dbReference>
<keyword evidence="7" id="KW-0325">Glycoprotein</keyword>
<evidence type="ECO:0000256" key="8">
    <source>
        <dbReference type="ARBA" id="ARBA00023228"/>
    </source>
</evidence>
<feature type="chain" id="PRO_5035194796" evidence="11">
    <location>
        <begin position="21"/>
        <end position="476"/>
    </location>
</feature>
<name>A0A8J5GJS0_ZINOF</name>
<evidence type="ECO:0000313" key="12">
    <source>
        <dbReference type="EMBL" id="KAG6502187.1"/>
    </source>
</evidence>
<evidence type="ECO:0000256" key="3">
    <source>
        <dbReference type="ARBA" id="ARBA00022525"/>
    </source>
</evidence>
<keyword evidence="8" id="KW-0458">Lysosome</keyword>
<evidence type="ECO:0000256" key="1">
    <source>
        <dbReference type="ARBA" id="ARBA00004613"/>
    </source>
</evidence>
<dbReference type="PANTHER" id="PTHR14363">
    <property type="entry name" value="HEPARANASE-RELATED"/>
    <property type="match status" value="1"/>
</dbReference>
<dbReference type="Proteomes" id="UP000734854">
    <property type="component" value="Unassembled WGS sequence"/>
</dbReference>
<dbReference type="GO" id="GO:0005576">
    <property type="term" value="C:extracellular region"/>
    <property type="evidence" value="ECO:0007669"/>
    <property type="project" value="UniProtKB-SubCell"/>
</dbReference>